<accession>A0A1H9P5W6</accession>
<dbReference type="PRINTS" id="PR00035">
    <property type="entry name" value="HTHGNTR"/>
</dbReference>
<dbReference type="InterPro" id="IPR036388">
    <property type="entry name" value="WH-like_DNA-bd_sf"/>
</dbReference>
<evidence type="ECO:0000313" key="6">
    <source>
        <dbReference type="Proteomes" id="UP000199572"/>
    </source>
</evidence>
<dbReference type="InterPro" id="IPR011711">
    <property type="entry name" value="GntR_C"/>
</dbReference>
<feature type="domain" description="HTH gntR-type" evidence="4">
    <location>
        <begin position="19"/>
        <end position="87"/>
    </location>
</feature>
<dbReference type="CDD" id="cd07377">
    <property type="entry name" value="WHTH_GntR"/>
    <property type="match status" value="1"/>
</dbReference>
<dbReference type="Gene3D" id="1.10.10.10">
    <property type="entry name" value="Winged helix-like DNA-binding domain superfamily/Winged helix DNA-binding domain"/>
    <property type="match status" value="1"/>
</dbReference>
<evidence type="ECO:0000256" key="1">
    <source>
        <dbReference type="ARBA" id="ARBA00023015"/>
    </source>
</evidence>
<proteinExistence type="predicted"/>
<dbReference type="Pfam" id="PF00392">
    <property type="entry name" value="GntR"/>
    <property type="match status" value="1"/>
</dbReference>
<dbReference type="Gene3D" id="1.20.120.530">
    <property type="entry name" value="GntR ligand-binding domain-like"/>
    <property type="match status" value="1"/>
</dbReference>
<name>A0A1H9P5W6_9SPHI</name>
<evidence type="ECO:0000256" key="2">
    <source>
        <dbReference type="ARBA" id="ARBA00023125"/>
    </source>
</evidence>
<organism evidence="5 6">
    <name type="scientific">Pedobacter rhizosphaerae</name>
    <dbReference type="NCBI Taxonomy" id="390241"/>
    <lineage>
        <taxon>Bacteria</taxon>
        <taxon>Pseudomonadati</taxon>
        <taxon>Bacteroidota</taxon>
        <taxon>Sphingobacteriia</taxon>
        <taxon>Sphingobacteriales</taxon>
        <taxon>Sphingobacteriaceae</taxon>
        <taxon>Pedobacter</taxon>
    </lineage>
</organism>
<dbReference type="SUPFAM" id="SSF48008">
    <property type="entry name" value="GntR ligand-binding domain-like"/>
    <property type="match status" value="1"/>
</dbReference>
<dbReference type="GO" id="GO:0003677">
    <property type="term" value="F:DNA binding"/>
    <property type="evidence" value="ECO:0007669"/>
    <property type="project" value="UniProtKB-KW"/>
</dbReference>
<gene>
    <name evidence="5" type="ORF">SAMN04488023_10946</name>
</gene>
<evidence type="ECO:0000256" key="3">
    <source>
        <dbReference type="ARBA" id="ARBA00023163"/>
    </source>
</evidence>
<dbReference type="InterPro" id="IPR036390">
    <property type="entry name" value="WH_DNA-bd_sf"/>
</dbReference>
<dbReference type="SMART" id="SM00345">
    <property type="entry name" value="HTH_GNTR"/>
    <property type="match status" value="1"/>
</dbReference>
<dbReference type="SMART" id="SM00895">
    <property type="entry name" value="FCD"/>
    <property type="match status" value="1"/>
</dbReference>
<dbReference type="GO" id="GO:0003700">
    <property type="term" value="F:DNA-binding transcription factor activity"/>
    <property type="evidence" value="ECO:0007669"/>
    <property type="project" value="InterPro"/>
</dbReference>
<dbReference type="PROSITE" id="PS50949">
    <property type="entry name" value="HTH_GNTR"/>
    <property type="match status" value="1"/>
</dbReference>
<keyword evidence="3" id="KW-0804">Transcription</keyword>
<keyword evidence="6" id="KW-1185">Reference proteome</keyword>
<reference evidence="5 6" key="1">
    <citation type="submission" date="2016-10" db="EMBL/GenBank/DDBJ databases">
        <authorList>
            <person name="de Groot N.N."/>
        </authorList>
    </citation>
    <scope>NUCLEOTIDE SEQUENCE [LARGE SCALE GENOMIC DNA]</scope>
    <source>
        <strain evidence="5 6">DSM 18610</strain>
    </source>
</reference>
<dbReference type="InterPro" id="IPR008920">
    <property type="entry name" value="TF_FadR/GntR_C"/>
</dbReference>
<keyword evidence="1" id="KW-0805">Transcription regulation</keyword>
<dbReference type="EMBL" id="FOGG01000009">
    <property type="protein sequence ID" value="SER43588.1"/>
    <property type="molecule type" value="Genomic_DNA"/>
</dbReference>
<protein>
    <submittedName>
        <fullName evidence="5">DNA-binding transcriptional regulator, FadR family</fullName>
    </submittedName>
</protein>
<dbReference type="PANTHER" id="PTHR43537:SF47">
    <property type="entry name" value="REGULATORY PROTEIN GNTR HTH"/>
    <property type="match status" value="1"/>
</dbReference>
<keyword evidence="2 5" id="KW-0238">DNA-binding</keyword>
<dbReference type="AlphaFoldDB" id="A0A1H9P5W6"/>
<evidence type="ECO:0000313" key="5">
    <source>
        <dbReference type="EMBL" id="SER43588.1"/>
    </source>
</evidence>
<dbReference type="STRING" id="390241.SAMN04488023_10946"/>
<dbReference type="InterPro" id="IPR000524">
    <property type="entry name" value="Tscrpt_reg_HTH_GntR"/>
</dbReference>
<dbReference type="Proteomes" id="UP000199572">
    <property type="component" value="Unassembled WGS sequence"/>
</dbReference>
<dbReference type="Pfam" id="PF07729">
    <property type="entry name" value="FCD"/>
    <property type="match status" value="1"/>
</dbReference>
<dbReference type="PANTHER" id="PTHR43537">
    <property type="entry name" value="TRANSCRIPTIONAL REGULATOR, GNTR FAMILY"/>
    <property type="match status" value="1"/>
</dbReference>
<sequence>MMFNLNIICLCMSKTNDQISLSQKISAAIRKDITDGNFKAGSKIPAEPDLMRLYGVGRSTIREAIKSLSHSGVLSVRQGFGTVVNNFSAEPIEDRLRNSDFSEINYVRGLLEREIVALAVHNRTEPDLSAMNEALTWRKAAIEAGNHENCINADITFHISIAQASGNKVLQDLYKSFTNIIRDFFTRREPSGITKFAMSHHLHETLMLAIRDKNPEQAISTINSILNNNH</sequence>
<dbReference type="SUPFAM" id="SSF46785">
    <property type="entry name" value="Winged helix' DNA-binding domain"/>
    <property type="match status" value="1"/>
</dbReference>
<evidence type="ECO:0000259" key="4">
    <source>
        <dbReference type="PROSITE" id="PS50949"/>
    </source>
</evidence>